<reference evidence="1" key="2">
    <citation type="submission" date="2021-04" db="EMBL/GenBank/DDBJ databases">
        <authorList>
            <person name="Gilroy R."/>
        </authorList>
    </citation>
    <scope>NUCLEOTIDE SEQUENCE</scope>
    <source>
        <strain evidence="1">ChiSjej1B19-8411</strain>
    </source>
</reference>
<evidence type="ECO:0000313" key="1">
    <source>
        <dbReference type="EMBL" id="HIX59606.1"/>
    </source>
</evidence>
<sequence>MAVFRPFQALRPKRQMAQQTAALPYDVMNEEEAREMTEEAPLSFLHIDRAEVDFPRGVDPYSQDVYQKAAENLNRLEQEGVYVQDPVPGFYLYREKKGNSVQTGIVGCASVEDYENDVIRKHELTRKEKEEDRIRHVAACQAHTGPIFLTCPYPEELKKIVAEWIDSHEPEYDFATKEQVQQTVWVVDDGELCRRIQEILQQVPSLYIADGHHRAASAVRVGQEMRKARGAAYTGEEEFNYFLSVLFPAEELTILGYHRVVSDLNGMDTRQFLRMLAVDFEILVMSGYRCKPMEKHCFGMYLEGEWYHLRAREGSYSAKDPVEALDVSILQKNVLNRLLGISDPRTDSRLSFVGGSRKLQEIEEMTDASGGVAFTLYPTQIEELMAIADQGEIMPPKSTWFEPKIYSGLFIHKIGE</sequence>
<accession>A0A9D2B3X9</accession>
<dbReference type="AlphaFoldDB" id="A0A9D2B3X9"/>
<gene>
    <name evidence="1" type="ORF">IAA45_07830</name>
</gene>
<dbReference type="PIRSF" id="PIRSF033563">
    <property type="entry name" value="UCP033563"/>
    <property type="match status" value="1"/>
</dbReference>
<dbReference type="PANTHER" id="PTHR36454">
    <property type="entry name" value="LMO2823 PROTEIN"/>
    <property type="match status" value="1"/>
</dbReference>
<comment type="caution">
    <text evidence="1">The sequence shown here is derived from an EMBL/GenBank/DDBJ whole genome shotgun (WGS) entry which is preliminary data.</text>
</comment>
<dbReference type="Proteomes" id="UP000886817">
    <property type="component" value="Unassembled WGS sequence"/>
</dbReference>
<dbReference type="PANTHER" id="PTHR36454:SF1">
    <property type="entry name" value="DUF1015 DOMAIN-CONTAINING PROTEIN"/>
    <property type="match status" value="1"/>
</dbReference>
<name>A0A9D2B3X9_9FIRM</name>
<reference evidence="1" key="1">
    <citation type="journal article" date="2021" name="PeerJ">
        <title>Extensive microbial diversity within the chicken gut microbiome revealed by metagenomics and culture.</title>
        <authorList>
            <person name="Gilroy R."/>
            <person name="Ravi A."/>
            <person name="Getino M."/>
            <person name="Pursley I."/>
            <person name="Horton D.L."/>
            <person name="Alikhan N.F."/>
            <person name="Baker D."/>
            <person name="Gharbi K."/>
            <person name="Hall N."/>
            <person name="Watson M."/>
            <person name="Adriaenssens E.M."/>
            <person name="Foster-Nyarko E."/>
            <person name="Jarju S."/>
            <person name="Secka A."/>
            <person name="Antonio M."/>
            <person name="Oren A."/>
            <person name="Chaudhuri R.R."/>
            <person name="La Ragione R."/>
            <person name="Hildebrand F."/>
            <person name="Pallen M.J."/>
        </authorList>
    </citation>
    <scope>NUCLEOTIDE SEQUENCE</scope>
    <source>
        <strain evidence="1">ChiSjej1B19-8411</strain>
    </source>
</reference>
<organism evidence="1 2">
    <name type="scientific">Candidatus Blautia gallistercoris</name>
    <dbReference type="NCBI Taxonomy" id="2838490"/>
    <lineage>
        <taxon>Bacteria</taxon>
        <taxon>Bacillati</taxon>
        <taxon>Bacillota</taxon>
        <taxon>Clostridia</taxon>
        <taxon>Lachnospirales</taxon>
        <taxon>Lachnospiraceae</taxon>
        <taxon>Blautia</taxon>
    </lineage>
</organism>
<dbReference type="Pfam" id="PF06245">
    <property type="entry name" value="DUF1015"/>
    <property type="match status" value="1"/>
</dbReference>
<dbReference type="EMBL" id="DXEX01000172">
    <property type="protein sequence ID" value="HIX59606.1"/>
    <property type="molecule type" value="Genomic_DNA"/>
</dbReference>
<dbReference type="InterPro" id="IPR008323">
    <property type="entry name" value="UCP033563"/>
</dbReference>
<evidence type="ECO:0000313" key="2">
    <source>
        <dbReference type="Proteomes" id="UP000886817"/>
    </source>
</evidence>
<protein>
    <submittedName>
        <fullName evidence="1">DUF1015 family protein</fullName>
    </submittedName>
</protein>
<proteinExistence type="predicted"/>